<sequence length="125" mass="14039">MSFHQSCRNIHIVPEHGHTMLLAEVRNIQGKYIPRKIRLDDHIGNTDGWFIWGGSNFTHSARNVALEETPWGPKLCADLPMINGGSRGRQGMMLSDKIQNNDGRLKFLVSVDNTIGAQLAMLILF</sequence>
<dbReference type="Pfam" id="PF08881">
    <property type="entry name" value="CVNH"/>
    <property type="match status" value="1"/>
</dbReference>
<evidence type="ECO:0000259" key="1">
    <source>
        <dbReference type="SMART" id="SM01111"/>
    </source>
</evidence>
<dbReference type="SUPFAM" id="SSF51322">
    <property type="entry name" value="Cyanovirin-N"/>
    <property type="match status" value="1"/>
</dbReference>
<accession>A0A0L1JHH2</accession>
<dbReference type="GeneID" id="26802393"/>
<dbReference type="InterPro" id="IPR011058">
    <property type="entry name" value="Cyanovirin-N"/>
</dbReference>
<keyword evidence="3" id="KW-1185">Reference proteome</keyword>
<gene>
    <name evidence="2" type="ORF">ANOM_000589</name>
</gene>
<dbReference type="InterPro" id="IPR036673">
    <property type="entry name" value="Cyanovirin-N_sf"/>
</dbReference>
<organism evidence="2 3">
    <name type="scientific">Aspergillus nomiae NRRL (strain ATCC 15546 / NRRL 13137 / CBS 260.88 / M93)</name>
    <dbReference type="NCBI Taxonomy" id="1509407"/>
    <lineage>
        <taxon>Eukaryota</taxon>
        <taxon>Fungi</taxon>
        <taxon>Dikarya</taxon>
        <taxon>Ascomycota</taxon>
        <taxon>Pezizomycotina</taxon>
        <taxon>Eurotiomycetes</taxon>
        <taxon>Eurotiomycetidae</taxon>
        <taxon>Eurotiales</taxon>
        <taxon>Aspergillaceae</taxon>
        <taxon>Aspergillus</taxon>
        <taxon>Aspergillus subgen. Circumdati</taxon>
    </lineage>
</organism>
<dbReference type="PANTHER" id="PTHR42076:SF1">
    <property type="entry name" value="CYANOVIRIN-N DOMAIN-CONTAINING PROTEIN"/>
    <property type="match status" value="1"/>
</dbReference>
<dbReference type="AlphaFoldDB" id="A0A0L1JHH2"/>
<evidence type="ECO:0000313" key="2">
    <source>
        <dbReference type="EMBL" id="KNG91206.1"/>
    </source>
</evidence>
<protein>
    <recommendedName>
        <fullName evidence="1">Cyanovirin-N domain-containing protein</fullName>
    </recommendedName>
</protein>
<proteinExistence type="predicted"/>
<dbReference type="SMART" id="SM01111">
    <property type="entry name" value="CVNH"/>
    <property type="match status" value="1"/>
</dbReference>
<reference evidence="2 3" key="1">
    <citation type="submission" date="2014-06" db="EMBL/GenBank/DDBJ databases">
        <title>The Genome of the Aflatoxigenic Filamentous Fungus Aspergillus nomius.</title>
        <authorList>
            <person name="Moore M.G."/>
            <person name="Shannon B.M."/>
            <person name="Brian M.M."/>
        </authorList>
    </citation>
    <scope>NUCLEOTIDE SEQUENCE [LARGE SCALE GENOMIC DNA]</scope>
    <source>
        <strain evidence="2 3">NRRL 13137</strain>
    </source>
</reference>
<dbReference type="OrthoDB" id="2441380at2759"/>
<feature type="domain" description="Cyanovirin-N" evidence="1">
    <location>
        <begin position="2"/>
        <end position="107"/>
    </location>
</feature>
<name>A0A0L1JHH2_ASPN3</name>
<dbReference type="EMBL" id="JNOM01000005">
    <property type="protein sequence ID" value="KNG91206.1"/>
    <property type="molecule type" value="Genomic_DNA"/>
</dbReference>
<dbReference type="PANTHER" id="PTHR42076">
    <property type="entry name" value="CYANOVIRIN-N HOMOLOG"/>
    <property type="match status" value="1"/>
</dbReference>
<dbReference type="Gene3D" id="2.30.60.10">
    <property type="entry name" value="Cyanovirin-N"/>
    <property type="match status" value="1"/>
</dbReference>
<evidence type="ECO:0000313" key="3">
    <source>
        <dbReference type="Proteomes" id="UP000037505"/>
    </source>
</evidence>
<dbReference type="Proteomes" id="UP000037505">
    <property type="component" value="Unassembled WGS sequence"/>
</dbReference>
<comment type="caution">
    <text evidence="2">The sequence shown here is derived from an EMBL/GenBank/DDBJ whole genome shotgun (WGS) entry which is preliminary data.</text>
</comment>
<dbReference type="RefSeq" id="XP_015412129.1">
    <property type="nucleotide sequence ID" value="XM_015545847.1"/>
</dbReference>